<keyword evidence="1" id="KW-1133">Transmembrane helix</keyword>
<reference evidence="2 3" key="1">
    <citation type="journal article" date="2015" name="Nat. Commun.">
        <title>Lucilia cuprina genome unlocks parasitic fly biology to underpin future interventions.</title>
        <authorList>
            <person name="Anstead C.A."/>
            <person name="Korhonen P.K."/>
            <person name="Young N.D."/>
            <person name="Hall R.S."/>
            <person name="Jex A.R."/>
            <person name="Murali S.C."/>
            <person name="Hughes D.S."/>
            <person name="Lee S.F."/>
            <person name="Perry T."/>
            <person name="Stroehlein A.J."/>
            <person name="Ansell B.R."/>
            <person name="Breugelmans B."/>
            <person name="Hofmann A."/>
            <person name="Qu J."/>
            <person name="Dugan S."/>
            <person name="Lee S.L."/>
            <person name="Chao H."/>
            <person name="Dinh H."/>
            <person name="Han Y."/>
            <person name="Doddapaneni H.V."/>
            <person name="Worley K.C."/>
            <person name="Muzny D.M."/>
            <person name="Ioannidis P."/>
            <person name="Waterhouse R.M."/>
            <person name="Zdobnov E.M."/>
            <person name="James P.J."/>
            <person name="Bagnall N.H."/>
            <person name="Kotze A.C."/>
            <person name="Gibbs R.A."/>
            <person name="Richards S."/>
            <person name="Batterham P."/>
            <person name="Gasser R.B."/>
        </authorList>
    </citation>
    <scope>NUCLEOTIDE SEQUENCE [LARGE SCALE GENOMIC DNA]</scope>
    <source>
        <strain evidence="2 3">LS</strain>
        <tissue evidence="2">Full body</tissue>
    </source>
</reference>
<dbReference type="OrthoDB" id="8180894at2759"/>
<name>A0A0L0CL88_LUCCU</name>
<dbReference type="EMBL" id="JRES01000247">
    <property type="protein sequence ID" value="KNC32997.1"/>
    <property type="molecule type" value="Genomic_DNA"/>
</dbReference>
<accession>A0A0L0CL88</accession>
<feature type="transmembrane region" description="Helical" evidence="1">
    <location>
        <begin position="40"/>
        <end position="59"/>
    </location>
</feature>
<organism evidence="2 3">
    <name type="scientific">Lucilia cuprina</name>
    <name type="common">Green bottle fly</name>
    <name type="synonym">Australian sheep blowfly</name>
    <dbReference type="NCBI Taxonomy" id="7375"/>
    <lineage>
        <taxon>Eukaryota</taxon>
        <taxon>Metazoa</taxon>
        <taxon>Ecdysozoa</taxon>
        <taxon>Arthropoda</taxon>
        <taxon>Hexapoda</taxon>
        <taxon>Insecta</taxon>
        <taxon>Pterygota</taxon>
        <taxon>Neoptera</taxon>
        <taxon>Endopterygota</taxon>
        <taxon>Diptera</taxon>
        <taxon>Brachycera</taxon>
        <taxon>Muscomorpha</taxon>
        <taxon>Oestroidea</taxon>
        <taxon>Calliphoridae</taxon>
        <taxon>Luciliinae</taxon>
        <taxon>Lucilia</taxon>
    </lineage>
</organism>
<evidence type="ECO:0000313" key="2">
    <source>
        <dbReference type="EMBL" id="KNC32997.1"/>
    </source>
</evidence>
<evidence type="ECO:0000256" key="1">
    <source>
        <dbReference type="SAM" id="Phobius"/>
    </source>
</evidence>
<keyword evidence="3" id="KW-1185">Reference proteome</keyword>
<evidence type="ECO:0000313" key="3">
    <source>
        <dbReference type="Proteomes" id="UP000037069"/>
    </source>
</evidence>
<comment type="caution">
    <text evidence="2">The sequence shown here is derived from an EMBL/GenBank/DDBJ whole genome shotgun (WGS) entry which is preliminary data.</text>
</comment>
<keyword evidence="1" id="KW-0472">Membrane</keyword>
<proteinExistence type="predicted"/>
<sequence length="342" mass="38717">MVGDQTSPLVVLSYRFLIFLTLVIVCNLQQWDINSGTSSLSYSVGSVLSGIVCLSLTIYQPKYLNYKGLNVTHSQKESNNVKCKDCKLKLKKSVTLSPVTHYQAGAISNIFLSQTSALNNHQQPGYSNIYPVQYHFNNPLTATLPKTNTNIANVRPVLADSLESEILHATHEDVRKPTSSVNYNNQIYHINTNTKRASPLTNNNEQENTRFFLRKQRNLRENLDDKLIEQNNKEIQDRNDVNDQQYAASSTIISSLKQPSSRGSPIPTTKTSSHEIRYLHDIFLNYPKPHHVNTGHVELSPVLFEKRFETQKAGNRYKGEVLWLDNSGGFAQHTWDLAQGKL</sequence>
<keyword evidence="1" id="KW-0812">Transmembrane</keyword>
<protein>
    <submittedName>
        <fullName evidence="2">Uncharacterized protein</fullName>
    </submittedName>
</protein>
<dbReference type="AlphaFoldDB" id="A0A0L0CL88"/>
<gene>
    <name evidence="2" type="ORF">FF38_00137</name>
</gene>
<dbReference type="Proteomes" id="UP000037069">
    <property type="component" value="Unassembled WGS sequence"/>
</dbReference>
<feature type="transmembrane region" description="Helical" evidence="1">
    <location>
        <begin position="12"/>
        <end position="28"/>
    </location>
</feature>